<dbReference type="Proteomes" id="UP000272706">
    <property type="component" value="Unassembled WGS sequence"/>
</dbReference>
<feature type="transmembrane region" description="Helical" evidence="6">
    <location>
        <begin position="161"/>
        <end position="181"/>
    </location>
</feature>
<keyword evidence="4 6" id="KW-1133">Transmembrane helix</keyword>
<evidence type="ECO:0000256" key="5">
    <source>
        <dbReference type="ARBA" id="ARBA00023136"/>
    </source>
</evidence>
<feature type="transmembrane region" description="Helical" evidence="6">
    <location>
        <begin position="42"/>
        <end position="70"/>
    </location>
</feature>
<name>A0A3A5L087_9HYPH</name>
<comment type="caution">
    <text evidence="7">The sequence shown here is derived from an EMBL/GenBank/DDBJ whole genome shotgun (WGS) entry which is preliminary data.</text>
</comment>
<keyword evidence="8" id="KW-1185">Reference proteome</keyword>
<feature type="transmembrane region" description="Helical" evidence="6">
    <location>
        <begin position="187"/>
        <end position="208"/>
    </location>
</feature>
<dbReference type="AlphaFoldDB" id="A0A3A5L087"/>
<dbReference type="RefSeq" id="WP_120014339.1">
    <property type="nucleotide sequence ID" value="NZ_QZWZ01000008.1"/>
</dbReference>
<dbReference type="PIRSF" id="PIRSF006324">
    <property type="entry name" value="LeuE"/>
    <property type="match status" value="1"/>
</dbReference>
<dbReference type="GO" id="GO:0005886">
    <property type="term" value="C:plasma membrane"/>
    <property type="evidence" value="ECO:0007669"/>
    <property type="project" value="UniProtKB-SubCell"/>
</dbReference>
<feature type="transmembrane region" description="Helical" evidence="6">
    <location>
        <begin position="76"/>
        <end position="94"/>
    </location>
</feature>
<evidence type="ECO:0000256" key="3">
    <source>
        <dbReference type="ARBA" id="ARBA00022692"/>
    </source>
</evidence>
<evidence type="ECO:0000256" key="1">
    <source>
        <dbReference type="ARBA" id="ARBA00004651"/>
    </source>
</evidence>
<feature type="transmembrane region" description="Helical" evidence="6">
    <location>
        <begin position="6"/>
        <end position="30"/>
    </location>
</feature>
<accession>A0A3A5L087</accession>
<reference evidence="7 8" key="1">
    <citation type="submission" date="2018-09" db="EMBL/GenBank/DDBJ databases">
        <title>Mesorhizobium carmichaelinearum sp. nov. isolated from Carmichaelinea spp. root nodules in New Zealand.</title>
        <authorList>
            <person name="De Meyer S.E."/>
        </authorList>
    </citation>
    <scope>NUCLEOTIDE SEQUENCE [LARGE SCALE GENOMIC DNA]</scope>
    <source>
        <strain evidence="7 8">ICMP19557</strain>
    </source>
</reference>
<dbReference type="PANTHER" id="PTHR30086:SF20">
    <property type="entry name" value="ARGININE EXPORTER PROTEIN ARGO-RELATED"/>
    <property type="match status" value="1"/>
</dbReference>
<evidence type="ECO:0000313" key="7">
    <source>
        <dbReference type="EMBL" id="RJT39552.1"/>
    </source>
</evidence>
<dbReference type="InterPro" id="IPR001123">
    <property type="entry name" value="LeuE-type"/>
</dbReference>
<gene>
    <name evidence="7" type="ORF">D3227_12005</name>
</gene>
<evidence type="ECO:0000256" key="2">
    <source>
        <dbReference type="ARBA" id="ARBA00022475"/>
    </source>
</evidence>
<dbReference type="PANTHER" id="PTHR30086">
    <property type="entry name" value="ARGININE EXPORTER PROTEIN ARGO"/>
    <property type="match status" value="1"/>
</dbReference>
<keyword evidence="5 6" id="KW-0472">Membrane</keyword>
<dbReference type="EMBL" id="QZWZ01000008">
    <property type="protein sequence ID" value="RJT39552.1"/>
    <property type="molecule type" value="Genomic_DNA"/>
</dbReference>
<comment type="subcellular location">
    <subcellularLocation>
        <location evidence="1">Cell membrane</location>
        <topology evidence="1">Multi-pass membrane protein</topology>
    </subcellularLocation>
</comment>
<keyword evidence="3 6" id="KW-0812">Transmembrane</keyword>
<evidence type="ECO:0000256" key="4">
    <source>
        <dbReference type="ARBA" id="ARBA00022989"/>
    </source>
</evidence>
<protein>
    <submittedName>
        <fullName evidence="7">LysE family translocator</fullName>
    </submittedName>
</protein>
<keyword evidence="2" id="KW-1003">Cell membrane</keyword>
<evidence type="ECO:0000256" key="6">
    <source>
        <dbReference type="SAM" id="Phobius"/>
    </source>
</evidence>
<proteinExistence type="predicted"/>
<organism evidence="7 8">
    <name type="scientific">Mesorhizobium waimense</name>
    <dbReference type="NCBI Taxonomy" id="1300307"/>
    <lineage>
        <taxon>Bacteria</taxon>
        <taxon>Pseudomonadati</taxon>
        <taxon>Pseudomonadota</taxon>
        <taxon>Alphaproteobacteria</taxon>
        <taxon>Hyphomicrobiales</taxon>
        <taxon>Phyllobacteriaceae</taxon>
        <taxon>Mesorhizobium</taxon>
    </lineage>
</organism>
<dbReference type="GO" id="GO:0015171">
    <property type="term" value="F:amino acid transmembrane transporter activity"/>
    <property type="evidence" value="ECO:0007669"/>
    <property type="project" value="TreeGrafter"/>
</dbReference>
<sequence length="230" mass="24745">MPDTSILLTFVAALILLEITPGPDMMLVIARGIAQGRRVATLTVVGMIFVAGAVQVSLLVLGVASLLQAYPASLVVLQWIGAFYLLYLGLTMIVSSLGDRTKKRPAVARISDWVAVRDGAINSLTNPKSLLFMFAFLPQFVNPNAGPVWMQLVVLGTIQKLAGIFSLGGVAMASGTIGQWLNRWPSLLAWQQRFTGIVMVGLGLRLLLSEVFMMPSSLIAWCERSAPAVC</sequence>
<dbReference type="OrthoDB" id="9804822at2"/>
<evidence type="ECO:0000313" key="8">
    <source>
        <dbReference type="Proteomes" id="UP000272706"/>
    </source>
</evidence>
<dbReference type="Pfam" id="PF01810">
    <property type="entry name" value="LysE"/>
    <property type="match status" value="1"/>
</dbReference>